<dbReference type="GO" id="GO:0003700">
    <property type="term" value="F:DNA-binding transcription factor activity"/>
    <property type="evidence" value="ECO:0007669"/>
    <property type="project" value="InterPro"/>
</dbReference>
<evidence type="ECO:0000313" key="7">
    <source>
        <dbReference type="Proteomes" id="UP000002941"/>
    </source>
</evidence>
<keyword evidence="3" id="KW-0238">DNA-binding</keyword>
<proteinExistence type="predicted"/>
<name>J0NNV4_9ACTO</name>
<dbReference type="SUPFAM" id="SSF46785">
    <property type="entry name" value="Winged helix' DNA-binding domain"/>
    <property type="match status" value="1"/>
</dbReference>
<dbReference type="EMBL" id="AKFT01000063">
    <property type="protein sequence ID" value="EJF46447.1"/>
    <property type="molecule type" value="Genomic_DNA"/>
</dbReference>
<keyword evidence="1" id="KW-0663">Pyridoxal phosphate</keyword>
<dbReference type="Proteomes" id="UP000002941">
    <property type="component" value="Unassembled WGS sequence"/>
</dbReference>
<keyword evidence="4" id="KW-0804">Transcription</keyword>
<comment type="caution">
    <text evidence="6">The sequence shown here is derived from an EMBL/GenBank/DDBJ whole genome shotgun (WGS) entry which is preliminary data.</text>
</comment>
<dbReference type="CDD" id="cd07377">
    <property type="entry name" value="WHTH_GntR"/>
    <property type="match status" value="1"/>
</dbReference>
<dbReference type="PATRIC" id="fig|1125718.3.peg.897"/>
<dbReference type="InterPro" id="IPR000524">
    <property type="entry name" value="Tscrpt_reg_HTH_GntR"/>
</dbReference>
<dbReference type="AlphaFoldDB" id="J0NNV4"/>
<dbReference type="SMART" id="SM00345">
    <property type="entry name" value="HTH_GNTR"/>
    <property type="match status" value="1"/>
</dbReference>
<dbReference type="Gene3D" id="1.10.10.10">
    <property type="entry name" value="Winged helix-like DNA-binding domain superfamily/Winged helix DNA-binding domain"/>
    <property type="match status" value="1"/>
</dbReference>
<evidence type="ECO:0000313" key="6">
    <source>
        <dbReference type="EMBL" id="EJF46447.1"/>
    </source>
</evidence>
<keyword evidence="2" id="KW-0805">Transcription regulation</keyword>
<evidence type="ECO:0000256" key="1">
    <source>
        <dbReference type="ARBA" id="ARBA00022898"/>
    </source>
</evidence>
<dbReference type="InterPro" id="IPR036388">
    <property type="entry name" value="WH-like_DNA-bd_sf"/>
</dbReference>
<dbReference type="PANTHER" id="PTHR46577:SF1">
    <property type="entry name" value="HTH-TYPE TRANSCRIPTIONAL REGULATORY PROTEIN GABR"/>
    <property type="match status" value="1"/>
</dbReference>
<dbReference type="eggNOG" id="COG1725">
    <property type="taxonomic scope" value="Bacteria"/>
</dbReference>
<evidence type="ECO:0000256" key="3">
    <source>
        <dbReference type="ARBA" id="ARBA00023125"/>
    </source>
</evidence>
<dbReference type="Pfam" id="PF00392">
    <property type="entry name" value="GntR"/>
    <property type="match status" value="1"/>
</dbReference>
<reference evidence="6 7" key="1">
    <citation type="submission" date="2012-05" db="EMBL/GenBank/DDBJ databases">
        <authorList>
            <person name="Harkins D.M."/>
            <person name="Madupu R."/>
            <person name="Durkin A.S."/>
            <person name="Torralba M."/>
            <person name="Methe B."/>
            <person name="Sutton G.G."/>
            <person name="Nelson K.E."/>
        </authorList>
    </citation>
    <scope>NUCLEOTIDE SEQUENCE [LARGE SCALE GENOMIC DNA]</scope>
    <source>
        <strain evidence="6 7">F0489</strain>
    </source>
</reference>
<gene>
    <name evidence="6" type="ORF">HMPREF1318_2716</name>
</gene>
<sequence>MIGRTLELMAAPIRLRIALDPDSAEPVFAQICSAIRVDVTSGRLAAGVRLPTTRALAAELDVAVNTVAKAYRELELEGVVEGRGRHGTYVMDLADTAAERETMRFVTTMRNLGVTREETLALVRRAWS</sequence>
<keyword evidence="7" id="KW-1185">Reference proteome</keyword>
<protein>
    <submittedName>
        <fullName evidence="6">Transcriptional regulator, GntR family</fullName>
    </submittedName>
</protein>
<accession>J0NNV4</accession>
<evidence type="ECO:0000256" key="4">
    <source>
        <dbReference type="ARBA" id="ARBA00023163"/>
    </source>
</evidence>
<dbReference type="InterPro" id="IPR036390">
    <property type="entry name" value="WH_DNA-bd_sf"/>
</dbReference>
<dbReference type="PROSITE" id="PS50949">
    <property type="entry name" value="HTH_GNTR"/>
    <property type="match status" value="1"/>
</dbReference>
<dbReference type="PANTHER" id="PTHR46577">
    <property type="entry name" value="HTH-TYPE TRANSCRIPTIONAL REGULATORY PROTEIN GABR"/>
    <property type="match status" value="1"/>
</dbReference>
<organism evidence="6 7">
    <name type="scientific">Actinomyces massiliensis F0489</name>
    <dbReference type="NCBI Taxonomy" id="1125718"/>
    <lineage>
        <taxon>Bacteria</taxon>
        <taxon>Bacillati</taxon>
        <taxon>Actinomycetota</taxon>
        <taxon>Actinomycetes</taxon>
        <taxon>Actinomycetales</taxon>
        <taxon>Actinomycetaceae</taxon>
        <taxon>Actinomyces</taxon>
    </lineage>
</organism>
<dbReference type="InterPro" id="IPR051446">
    <property type="entry name" value="HTH_trans_reg/aminotransferase"/>
</dbReference>
<evidence type="ECO:0000256" key="2">
    <source>
        <dbReference type="ARBA" id="ARBA00023015"/>
    </source>
</evidence>
<dbReference type="GO" id="GO:0003677">
    <property type="term" value="F:DNA binding"/>
    <property type="evidence" value="ECO:0007669"/>
    <property type="project" value="UniProtKB-KW"/>
</dbReference>
<feature type="domain" description="HTH gntR-type" evidence="5">
    <location>
        <begin position="25"/>
        <end position="93"/>
    </location>
</feature>
<evidence type="ECO:0000259" key="5">
    <source>
        <dbReference type="PROSITE" id="PS50949"/>
    </source>
</evidence>